<dbReference type="InterPro" id="IPR040044">
    <property type="entry name" value="SRR1L"/>
</dbReference>
<accession>A0ABM1W4U7</accession>
<feature type="domain" description="SRR1-like" evidence="3">
    <location>
        <begin position="133"/>
        <end position="297"/>
    </location>
</feature>
<dbReference type="Pfam" id="PF07985">
    <property type="entry name" value="SRR1"/>
    <property type="match status" value="1"/>
</dbReference>
<keyword evidence="4" id="KW-1185">Reference proteome</keyword>
<protein>
    <submittedName>
        <fullName evidence="5">SRR1-like protein isoform X1</fullName>
    </submittedName>
</protein>
<organism evidence="4 5">
    <name type="scientific">Aplysia californica</name>
    <name type="common">California sea hare</name>
    <dbReference type="NCBI Taxonomy" id="6500"/>
    <lineage>
        <taxon>Eukaryota</taxon>
        <taxon>Metazoa</taxon>
        <taxon>Spiralia</taxon>
        <taxon>Lophotrochozoa</taxon>
        <taxon>Mollusca</taxon>
        <taxon>Gastropoda</taxon>
        <taxon>Heterobranchia</taxon>
        <taxon>Euthyneura</taxon>
        <taxon>Tectipleura</taxon>
        <taxon>Aplysiida</taxon>
        <taxon>Aplysioidea</taxon>
        <taxon>Aplysiidae</taxon>
        <taxon>Aplysia</taxon>
    </lineage>
</organism>
<dbReference type="PANTHER" id="PTHR28626">
    <property type="entry name" value="SRR1-LIKE PROTEIN"/>
    <property type="match status" value="1"/>
</dbReference>
<evidence type="ECO:0000259" key="3">
    <source>
        <dbReference type="Pfam" id="PF07985"/>
    </source>
</evidence>
<feature type="compositionally biased region" description="Low complexity" evidence="2">
    <location>
        <begin position="114"/>
        <end position="126"/>
    </location>
</feature>
<evidence type="ECO:0000256" key="2">
    <source>
        <dbReference type="SAM" id="MobiDB-lite"/>
    </source>
</evidence>
<evidence type="ECO:0000313" key="5">
    <source>
        <dbReference type="RefSeq" id="XP_035829690.1"/>
    </source>
</evidence>
<comment type="similarity">
    <text evidence="1">Belongs to the SRR1 family.</text>
</comment>
<feature type="region of interest" description="Disordered" evidence="2">
    <location>
        <begin position="106"/>
        <end position="128"/>
    </location>
</feature>
<feature type="region of interest" description="Disordered" evidence="2">
    <location>
        <begin position="1"/>
        <end position="31"/>
    </location>
</feature>
<dbReference type="RefSeq" id="XP_035829690.1">
    <property type="nucleotide sequence ID" value="XM_035973797.1"/>
</dbReference>
<gene>
    <name evidence="5" type="primary">LOC101851627</name>
</gene>
<dbReference type="InterPro" id="IPR012942">
    <property type="entry name" value="SRR1-like"/>
</dbReference>
<name>A0ABM1W4U7_APLCA</name>
<dbReference type="GeneID" id="101851627"/>
<evidence type="ECO:0000256" key="1">
    <source>
        <dbReference type="ARBA" id="ARBA00009856"/>
    </source>
</evidence>
<proteinExistence type="inferred from homology"/>
<reference evidence="5" key="1">
    <citation type="submission" date="2025-08" db="UniProtKB">
        <authorList>
            <consortium name="RefSeq"/>
        </authorList>
    </citation>
    <scope>IDENTIFICATION</scope>
</reference>
<sequence>MHVRRPSCGMSDRDTPTDHVTTSKYSHLHGTKDSNATRSLMAQRVGAMFLLENRQDIVLSDFFKDSYENIISALSKLIREKATSLYNNTDQQMVETQLGDNVSNLKLSEDRSGRGQSDGDQSFSGQQHEKLAPGSVEILSYGLGNFTSCPIARYQLSFLIATRDRLSDSCSTCYVYDPMFSSHEVDALKTLGFTVISENEEGKRECTQPTVAFLPHCGKALYNNLLWTNLLNGKMACGLHNLVLVGNSFTRMVESTPERVLRKTGDYILKIHPHMDEVVLPSTFVHKDVFNDLSLHTFPKSRLQSAPASLWEDLEEPCYSDTDVEYIRK</sequence>
<dbReference type="Proteomes" id="UP000694888">
    <property type="component" value="Unplaced"/>
</dbReference>
<dbReference type="PANTHER" id="PTHR28626:SF3">
    <property type="entry name" value="SRR1-LIKE PROTEIN"/>
    <property type="match status" value="1"/>
</dbReference>
<evidence type="ECO:0000313" key="4">
    <source>
        <dbReference type="Proteomes" id="UP000694888"/>
    </source>
</evidence>